<dbReference type="InterPro" id="IPR036291">
    <property type="entry name" value="NAD(P)-bd_dom_sf"/>
</dbReference>
<evidence type="ECO:0000313" key="1">
    <source>
        <dbReference type="EMBL" id="KAG9238218.1"/>
    </source>
</evidence>
<evidence type="ECO:0000313" key="2">
    <source>
        <dbReference type="Proteomes" id="UP000824998"/>
    </source>
</evidence>
<dbReference type="Proteomes" id="UP000824998">
    <property type="component" value="Unassembled WGS sequence"/>
</dbReference>
<dbReference type="Gene3D" id="3.40.50.720">
    <property type="entry name" value="NAD(P)-binding Rossmann-like Domain"/>
    <property type="match status" value="1"/>
</dbReference>
<name>A0A9P7YSE6_9HELO</name>
<proteinExistence type="predicted"/>
<accession>A0A9P7YSE6</accession>
<dbReference type="EMBL" id="MU251373">
    <property type="protein sequence ID" value="KAG9238218.1"/>
    <property type="molecule type" value="Genomic_DNA"/>
</dbReference>
<keyword evidence="2" id="KW-1185">Reference proteome</keyword>
<sequence>MALDATSPESIAAAAHAVGKNTGRRPADLINTAGLGSFEANSWAAVEMAPAFGPWVAAKGVIGKVAALGAILQIPWIWHGVSKAAMVRWTEVLRQELAPSEPNHHPHMDATVSVDKVVSDRTKGAEGREYRGGMSSGATAITTFMPNSMADTMLGGTDLNRPQELQMGQQAKKSSVTEYIPKKRYVLCGVTFLT</sequence>
<gene>
    <name evidence="1" type="ORF">BJ875DRAFT_502191</name>
</gene>
<organism evidence="1 2">
    <name type="scientific">Amylocarpus encephaloides</name>
    <dbReference type="NCBI Taxonomy" id="45428"/>
    <lineage>
        <taxon>Eukaryota</taxon>
        <taxon>Fungi</taxon>
        <taxon>Dikarya</taxon>
        <taxon>Ascomycota</taxon>
        <taxon>Pezizomycotina</taxon>
        <taxon>Leotiomycetes</taxon>
        <taxon>Helotiales</taxon>
        <taxon>Helotiales incertae sedis</taxon>
        <taxon>Amylocarpus</taxon>
    </lineage>
</organism>
<comment type="caution">
    <text evidence="1">The sequence shown here is derived from an EMBL/GenBank/DDBJ whole genome shotgun (WGS) entry which is preliminary data.</text>
</comment>
<reference evidence="1" key="1">
    <citation type="journal article" date="2021" name="IMA Fungus">
        <title>Genomic characterization of three marine fungi, including Emericellopsis atlantica sp. nov. with signatures of a generalist lifestyle and marine biomass degradation.</title>
        <authorList>
            <person name="Hagestad O.C."/>
            <person name="Hou L."/>
            <person name="Andersen J.H."/>
            <person name="Hansen E.H."/>
            <person name="Altermark B."/>
            <person name="Li C."/>
            <person name="Kuhnert E."/>
            <person name="Cox R.J."/>
            <person name="Crous P.W."/>
            <person name="Spatafora J.W."/>
            <person name="Lail K."/>
            <person name="Amirebrahimi M."/>
            <person name="Lipzen A."/>
            <person name="Pangilinan J."/>
            <person name="Andreopoulos W."/>
            <person name="Hayes R.D."/>
            <person name="Ng V."/>
            <person name="Grigoriev I.V."/>
            <person name="Jackson S.A."/>
            <person name="Sutton T.D.S."/>
            <person name="Dobson A.D.W."/>
            <person name="Rama T."/>
        </authorList>
    </citation>
    <scope>NUCLEOTIDE SEQUENCE</scope>
    <source>
        <strain evidence="1">TRa018bII</strain>
    </source>
</reference>
<protein>
    <submittedName>
        <fullName evidence="1">Uncharacterized protein</fullName>
    </submittedName>
</protein>
<dbReference type="SUPFAM" id="SSF51735">
    <property type="entry name" value="NAD(P)-binding Rossmann-fold domains"/>
    <property type="match status" value="1"/>
</dbReference>
<dbReference type="AlphaFoldDB" id="A0A9P7YSE6"/>